<evidence type="ECO:0000256" key="9">
    <source>
        <dbReference type="ARBA" id="ARBA00023180"/>
    </source>
</evidence>
<evidence type="ECO:0000256" key="12">
    <source>
        <dbReference type="RuleBase" id="RU369107"/>
    </source>
</evidence>
<dbReference type="SUPFAM" id="SSF48208">
    <property type="entry name" value="Six-hairpin glycosidases"/>
    <property type="match status" value="1"/>
</dbReference>
<evidence type="ECO:0000256" key="5">
    <source>
        <dbReference type="ARBA" id="ARBA00022824"/>
    </source>
</evidence>
<evidence type="ECO:0000259" key="13">
    <source>
        <dbReference type="Pfam" id="PF03200"/>
    </source>
</evidence>
<dbReference type="GO" id="GO:0004573">
    <property type="term" value="F:Glc3Man9GlcNAc2 oligosaccharide glucosidase activity"/>
    <property type="evidence" value="ECO:0007669"/>
    <property type="project" value="UniProtKB-UniRule"/>
</dbReference>
<dbReference type="GO" id="GO:0006487">
    <property type="term" value="P:protein N-linked glycosylation"/>
    <property type="evidence" value="ECO:0007669"/>
    <property type="project" value="UniProtKB-UniRule"/>
</dbReference>
<dbReference type="PANTHER" id="PTHR10412">
    <property type="entry name" value="MANNOSYL-OLIGOSACCHARIDE GLUCOSIDASE"/>
    <property type="match status" value="1"/>
</dbReference>
<evidence type="ECO:0000256" key="8">
    <source>
        <dbReference type="ARBA" id="ARBA00023136"/>
    </source>
</evidence>
<dbReference type="AlphaFoldDB" id="A0A060CI75"/>
<dbReference type="Pfam" id="PF03200">
    <property type="entry name" value="Glyco_hydro_63"/>
    <property type="match status" value="1"/>
</dbReference>
<keyword evidence="9 12" id="KW-0325">Glycoprotein</keyword>
<organism evidence="14">
    <name type="scientific">uncultured Aspergillus</name>
    <dbReference type="NCBI Taxonomy" id="246267"/>
    <lineage>
        <taxon>Eukaryota</taxon>
        <taxon>Fungi</taxon>
        <taxon>Dikarya</taxon>
        <taxon>Ascomycota</taxon>
        <taxon>Pezizomycotina</taxon>
        <taxon>Eurotiomycetes</taxon>
        <taxon>Eurotiomycetidae</taxon>
        <taxon>Eurotiales</taxon>
        <taxon>Aspergillaceae</taxon>
        <taxon>environmental samples</taxon>
    </lineage>
</organism>
<comment type="subcellular location">
    <subcellularLocation>
        <location evidence="1 12">Endoplasmic reticulum membrane</location>
        <topology evidence="1 12">Single-pass type II membrane protein</topology>
    </subcellularLocation>
</comment>
<keyword evidence="10 12" id="KW-0326">Glycosidase</keyword>
<feature type="domain" description="Glycosyl hydrolase family 63 C-terminal" evidence="13">
    <location>
        <begin position="3"/>
        <end position="134"/>
    </location>
</feature>
<keyword evidence="3" id="KW-0812">Transmembrane</keyword>
<comment type="pathway">
    <text evidence="12">Glycan metabolism; N-glycan degradation.</text>
</comment>
<protein>
    <recommendedName>
        <fullName evidence="11 12">Mannosyl-oligosaccharide glucosidase</fullName>
        <ecNumber evidence="11 12">3.2.1.106</ecNumber>
    </recommendedName>
    <alternativeName>
        <fullName evidence="12">Glucosidase I</fullName>
    </alternativeName>
</protein>
<dbReference type="InterPro" id="IPR031335">
    <property type="entry name" value="Glyco_hydro_63_C"/>
</dbReference>
<reference evidence="14" key="1">
    <citation type="journal article" date="2013" name="Environ. Microbiol.">
        <title>Seasonally variable intestinal metagenomes of the red palm weevil (Rhynchophorus ferrugineus).</title>
        <authorList>
            <person name="Jia S."/>
            <person name="Zhang X."/>
            <person name="Zhang G."/>
            <person name="Yin A."/>
            <person name="Zhang S."/>
            <person name="Li F."/>
            <person name="Wang L."/>
            <person name="Zhao D."/>
            <person name="Yun Q."/>
            <person name="Tala"/>
            <person name="Wang J."/>
            <person name="Sun G."/>
            <person name="Baabdullah M."/>
            <person name="Yu X."/>
            <person name="Hu S."/>
            <person name="Al-Mssallem I.S."/>
            <person name="Yu J."/>
        </authorList>
    </citation>
    <scope>NUCLEOTIDE SEQUENCE</scope>
</reference>
<name>A0A060CI75_9EURO</name>
<evidence type="ECO:0000256" key="3">
    <source>
        <dbReference type="ARBA" id="ARBA00022692"/>
    </source>
</evidence>
<dbReference type="EMBL" id="KF127541">
    <property type="protein sequence ID" value="AIA94899.1"/>
    <property type="molecule type" value="Genomic_DNA"/>
</dbReference>
<evidence type="ECO:0000256" key="2">
    <source>
        <dbReference type="ARBA" id="ARBA00010833"/>
    </source>
</evidence>
<evidence type="ECO:0000256" key="4">
    <source>
        <dbReference type="ARBA" id="ARBA00022801"/>
    </source>
</evidence>
<dbReference type="Gene3D" id="1.50.10.10">
    <property type="match status" value="1"/>
</dbReference>
<evidence type="ECO:0000256" key="6">
    <source>
        <dbReference type="ARBA" id="ARBA00022968"/>
    </source>
</evidence>
<keyword evidence="7" id="KW-1133">Transmembrane helix</keyword>
<keyword evidence="8" id="KW-0472">Membrane</keyword>
<sequence length="158" mass="18367">MAPENPHLKDILELISDPEQLFSPYGIRSLSKEDPLYKTGENYWRSPIWYNINYLVLDALRYYATGENGSKLDESTRQLANETYTQLRINLVDNCLDNWSKTGYLFEQYDDVTGSGQRSKHFTGWTALVVSMMKMPPTLCILQKSYFTLYIVKENTVK</sequence>
<evidence type="ECO:0000256" key="11">
    <source>
        <dbReference type="ARBA" id="ARBA00038888"/>
    </source>
</evidence>
<evidence type="ECO:0000256" key="10">
    <source>
        <dbReference type="ARBA" id="ARBA00023295"/>
    </source>
</evidence>
<dbReference type="InterPro" id="IPR008928">
    <property type="entry name" value="6-hairpin_glycosidase_sf"/>
</dbReference>
<dbReference type="InterPro" id="IPR004888">
    <property type="entry name" value="Glycoside_hydrolase_63"/>
</dbReference>
<accession>A0A060CI75</accession>
<evidence type="ECO:0000256" key="1">
    <source>
        <dbReference type="ARBA" id="ARBA00004648"/>
    </source>
</evidence>
<dbReference type="EC" id="3.2.1.106" evidence="11 12"/>
<dbReference type="GO" id="GO:0009311">
    <property type="term" value="P:oligosaccharide metabolic process"/>
    <property type="evidence" value="ECO:0007669"/>
    <property type="project" value="UniProtKB-UniRule"/>
</dbReference>
<keyword evidence="6" id="KW-0735">Signal-anchor</keyword>
<proteinExistence type="inferred from homology"/>
<dbReference type="PANTHER" id="PTHR10412:SF11">
    <property type="entry name" value="MANNOSYL-OLIGOSACCHARIDE GLUCOSIDASE"/>
    <property type="match status" value="1"/>
</dbReference>
<keyword evidence="5 12" id="KW-0256">Endoplasmic reticulum</keyword>
<comment type="catalytic activity">
    <reaction evidence="12">
        <text>N(4)-(alpha-D-Glc-(1-&gt;2)-alpha-D-Glc-(1-&gt;3)-alpha-D-Glc-(1-&gt;3)-alpha-D-Man-(1-&gt;2)-alpha-D-Man-(1-&gt;2)-alpha-D-Man-(1-&gt;3)-[alpha-D-Man-(1-&gt;2)-alpha-D-Man-(1-&gt;3)-[alpha-D-Man-(1-&gt;2)-alpha-D-Man-(1-&gt;6)]-alpha-D-Man-(1-&gt;6)]-beta-D-Man-(1-&gt;4)-beta-D-GlcNAc-(1-&gt;4)-beta-D-GlcNAc)-L-asparaginyl-[protein] + H2O = N(4)-(alpha-D-Glc-(1-&gt;3)-alpha-D-Glc-(1-&gt;3)-alpha-D-Man-(1-&gt;2)-alpha-D-Man-(1-&gt;2)-alpha-D-Man-(1-&gt;3)-[alpha-D-Man-(1-&gt;2)-alpha-D-Man-(1-&gt;3)-[alpha-D-Man-(1-&gt;2)-alpha-D-Man-(1-&gt;6)]-alpha-D-Man-(1-&gt;6)]-beta-D-Man-(1-&gt;4)-beta-D-GlcNAc-(1-&gt;4)-beta-D-GlcNAc)-L-asparaginyl-[protein] + beta-D-glucose</text>
        <dbReference type="Rhea" id="RHEA:55988"/>
        <dbReference type="Rhea" id="RHEA-COMP:12806"/>
        <dbReference type="Rhea" id="RHEA-COMP:14355"/>
        <dbReference type="ChEBI" id="CHEBI:15377"/>
        <dbReference type="ChEBI" id="CHEBI:15903"/>
        <dbReference type="ChEBI" id="CHEBI:59082"/>
        <dbReference type="ChEBI" id="CHEBI:132537"/>
        <dbReference type="EC" id="3.2.1.106"/>
    </reaction>
</comment>
<comment type="similarity">
    <text evidence="2 12">Belongs to the glycosyl hydrolase 63 family.</text>
</comment>
<evidence type="ECO:0000256" key="7">
    <source>
        <dbReference type="ARBA" id="ARBA00022989"/>
    </source>
</evidence>
<dbReference type="InterPro" id="IPR012341">
    <property type="entry name" value="6hp_glycosidase-like_sf"/>
</dbReference>
<dbReference type="GO" id="GO:0005789">
    <property type="term" value="C:endoplasmic reticulum membrane"/>
    <property type="evidence" value="ECO:0007669"/>
    <property type="project" value="UniProtKB-SubCell"/>
</dbReference>
<keyword evidence="4 12" id="KW-0378">Hydrolase</keyword>
<comment type="function">
    <text evidence="12">Cleaves the distal alpha 1,2-linked glucose residue from the Glc(3)Man(9)GlcNAc(2) oligosaccharide precursor.</text>
</comment>
<evidence type="ECO:0000313" key="14">
    <source>
        <dbReference type="EMBL" id="AIA94899.1"/>
    </source>
</evidence>